<gene>
    <name evidence="6" type="primary">fliF</name>
    <name evidence="6" type="ORF">Pan189_34630</name>
</gene>
<keyword evidence="6" id="KW-0969">Cilium</keyword>
<dbReference type="EMBL" id="CP036268">
    <property type="protein sequence ID" value="QDT39061.1"/>
    <property type="molecule type" value="Genomic_DNA"/>
</dbReference>
<keyword evidence="2 4" id="KW-0472">Membrane</keyword>
<dbReference type="InterPro" id="IPR045851">
    <property type="entry name" value="AMP-bd_C_sf"/>
</dbReference>
<dbReference type="PANTHER" id="PTHR30046">
    <property type="entry name" value="FLAGELLAR M-RING PROTEIN"/>
    <property type="match status" value="1"/>
</dbReference>
<evidence type="ECO:0000256" key="2">
    <source>
        <dbReference type="ARBA" id="ARBA00023136"/>
    </source>
</evidence>
<name>A0A517R597_9PLAN</name>
<feature type="compositionally biased region" description="Polar residues" evidence="3">
    <location>
        <begin position="311"/>
        <end position="328"/>
    </location>
</feature>
<keyword evidence="6" id="KW-0966">Cell projection</keyword>
<dbReference type="PANTHER" id="PTHR30046:SF0">
    <property type="entry name" value="FLAGELLAR M-RING PROTEIN"/>
    <property type="match status" value="1"/>
</dbReference>
<keyword evidence="6" id="KW-0282">Flagellum</keyword>
<dbReference type="Pfam" id="PF01514">
    <property type="entry name" value="YscJ_FliF"/>
    <property type="match status" value="1"/>
</dbReference>
<dbReference type="AlphaFoldDB" id="A0A517R597"/>
<evidence type="ECO:0000313" key="7">
    <source>
        <dbReference type="Proteomes" id="UP000317318"/>
    </source>
</evidence>
<keyword evidence="4" id="KW-0812">Transmembrane</keyword>
<dbReference type="OrthoDB" id="268872at2"/>
<feature type="compositionally biased region" description="Acidic residues" evidence="3">
    <location>
        <begin position="480"/>
        <end position="491"/>
    </location>
</feature>
<feature type="region of interest" description="Disordered" evidence="3">
    <location>
        <begin position="479"/>
        <end position="515"/>
    </location>
</feature>
<dbReference type="InterPro" id="IPR043427">
    <property type="entry name" value="YscJ/FliF"/>
</dbReference>
<feature type="region of interest" description="Disordered" evidence="3">
    <location>
        <begin position="298"/>
        <end position="336"/>
    </location>
</feature>
<keyword evidence="7" id="KW-1185">Reference proteome</keyword>
<sequence>MDSLKKTWQQIAELFGKMSTSQRLTLIAVPVALLVSFGALVYSGYSGSYVALSWGKVFTTDELVNAEQTLIEAGLDDFHRKGQRLMVPSAQVEKYNAALLVDGNLPSQSMSEFEKQLEKSSMFTSREQLQAMKDVALQKELRTVLRAVPEIDDASVHWARSRAFQWPDRREKVTATVTLRPKRNHDLRPNVVRSVRAAVASMIPNLKPEDVTVFDQSTATAYTGDREGDPFNAKVIGWIEQHTRVYQDKIASALSYIPEVLVTVNVDVENVKSQIVREQSVDAKQTVTVASREVTRAVQSNEFPTEAEPGVQNNQPRSLDTQQRPTKSSKTEEGDTLARVVPSFQVTEKKLLSAMPEAVQVSISIPEVYYENIAARRGLTAGTTDAEKQAFLASVQQIKSEEESKVQKQVQQLIPAGSPETAVHVASITRIDSVQPVISVPITATLAELLREWGAPAILTIIGLWALFSVTRGLPREQLSADDEEDLDDPETTLAKKADVMPSDEEISMEPTERDRLQDTVRDNPDVAAAILGKWIQTVR</sequence>
<proteinExistence type="predicted"/>
<dbReference type="GO" id="GO:0016020">
    <property type="term" value="C:membrane"/>
    <property type="evidence" value="ECO:0007669"/>
    <property type="project" value="UniProtKB-SubCell"/>
</dbReference>
<dbReference type="Gene3D" id="3.30.300.30">
    <property type="match status" value="1"/>
</dbReference>
<evidence type="ECO:0000256" key="4">
    <source>
        <dbReference type="SAM" id="Phobius"/>
    </source>
</evidence>
<dbReference type="RefSeq" id="WP_145365223.1">
    <property type="nucleotide sequence ID" value="NZ_CP036268.1"/>
</dbReference>
<evidence type="ECO:0000256" key="1">
    <source>
        <dbReference type="ARBA" id="ARBA00004370"/>
    </source>
</evidence>
<evidence type="ECO:0000256" key="3">
    <source>
        <dbReference type="SAM" id="MobiDB-lite"/>
    </source>
</evidence>
<feature type="domain" description="Flagellar M-ring N-terminal" evidence="5">
    <location>
        <begin position="78"/>
        <end position="218"/>
    </location>
</feature>
<evidence type="ECO:0000313" key="6">
    <source>
        <dbReference type="EMBL" id="QDT39061.1"/>
    </source>
</evidence>
<reference evidence="6 7" key="1">
    <citation type="submission" date="2019-02" db="EMBL/GenBank/DDBJ databases">
        <title>Deep-cultivation of Planctomycetes and their phenomic and genomic characterization uncovers novel biology.</title>
        <authorList>
            <person name="Wiegand S."/>
            <person name="Jogler M."/>
            <person name="Boedeker C."/>
            <person name="Pinto D."/>
            <person name="Vollmers J."/>
            <person name="Rivas-Marin E."/>
            <person name="Kohn T."/>
            <person name="Peeters S.H."/>
            <person name="Heuer A."/>
            <person name="Rast P."/>
            <person name="Oberbeckmann S."/>
            <person name="Bunk B."/>
            <person name="Jeske O."/>
            <person name="Meyerdierks A."/>
            <person name="Storesund J.E."/>
            <person name="Kallscheuer N."/>
            <person name="Luecker S."/>
            <person name="Lage O.M."/>
            <person name="Pohl T."/>
            <person name="Merkel B.J."/>
            <person name="Hornburger P."/>
            <person name="Mueller R.-W."/>
            <person name="Bruemmer F."/>
            <person name="Labrenz M."/>
            <person name="Spormann A.M."/>
            <person name="Op den Camp H."/>
            <person name="Overmann J."/>
            <person name="Amann R."/>
            <person name="Jetten M.S.M."/>
            <person name="Mascher T."/>
            <person name="Medema M.H."/>
            <person name="Devos D.P."/>
            <person name="Kaster A.-K."/>
            <person name="Ovreas L."/>
            <person name="Rohde M."/>
            <person name="Galperin M.Y."/>
            <person name="Jogler C."/>
        </authorList>
    </citation>
    <scope>NUCLEOTIDE SEQUENCE [LARGE SCALE GENOMIC DNA]</scope>
    <source>
        <strain evidence="6 7">Pan189</strain>
    </source>
</reference>
<protein>
    <submittedName>
        <fullName evidence="6">Flagellar M-ring protein</fullName>
    </submittedName>
</protein>
<dbReference type="Proteomes" id="UP000317318">
    <property type="component" value="Chromosome"/>
</dbReference>
<evidence type="ECO:0000259" key="5">
    <source>
        <dbReference type="Pfam" id="PF01514"/>
    </source>
</evidence>
<dbReference type="KEGG" id="svp:Pan189_34630"/>
<accession>A0A517R597</accession>
<organism evidence="6 7">
    <name type="scientific">Stratiformator vulcanicus</name>
    <dbReference type="NCBI Taxonomy" id="2527980"/>
    <lineage>
        <taxon>Bacteria</taxon>
        <taxon>Pseudomonadati</taxon>
        <taxon>Planctomycetota</taxon>
        <taxon>Planctomycetia</taxon>
        <taxon>Planctomycetales</taxon>
        <taxon>Planctomycetaceae</taxon>
        <taxon>Stratiformator</taxon>
    </lineage>
</organism>
<feature type="transmembrane region" description="Helical" evidence="4">
    <location>
        <begin position="24"/>
        <end position="45"/>
    </location>
</feature>
<dbReference type="InterPro" id="IPR006182">
    <property type="entry name" value="FliF_N_dom"/>
</dbReference>
<comment type="subcellular location">
    <subcellularLocation>
        <location evidence="1">Membrane</location>
    </subcellularLocation>
</comment>
<keyword evidence="4" id="KW-1133">Transmembrane helix</keyword>